<keyword evidence="4 6" id="KW-0028">Amino-acid biosynthesis</keyword>
<dbReference type="InterPro" id="IPR022761">
    <property type="entry name" value="Fumarate_lyase_N"/>
</dbReference>
<evidence type="ECO:0000256" key="3">
    <source>
        <dbReference type="ARBA" id="ARBA00022571"/>
    </source>
</evidence>
<dbReference type="GO" id="GO:0016829">
    <property type="term" value="F:lyase activity"/>
    <property type="evidence" value="ECO:0007669"/>
    <property type="project" value="UniProtKB-KW"/>
</dbReference>
<evidence type="ECO:0000259" key="7">
    <source>
        <dbReference type="Pfam" id="PF00206"/>
    </source>
</evidence>
<dbReference type="Gene3D" id="1.10.40.30">
    <property type="entry name" value="Fumarase/aspartase (C-terminal domain)"/>
    <property type="match status" value="1"/>
</dbReference>
<dbReference type="PRINTS" id="PR00145">
    <property type="entry name" value="ARGSUCLYASE"/>
</dbReference>
<dbReference type="CDD" id="cd01359">
    <property type="entry name" value="Argininosuccinate_lyase"/>
    <property type="match status" value="1"/>
</dbReference>
<name>A0ABR5TKJ5_9BACL</name>
<dbReference type="Pfam" id="PF00206">
    <property type="entry name" value="Lyase_1"/>
    <property type="match status" value="1"/>
</dbReference>
<keyword evidence="3 6" id="KW-0055">Arginine biosynthesis</keyword>
<gene>
    <name evidence="6" type="primary">argH</name>
    <name evidence="9" type="ORF">HMPREF1871_01177</name>
</gene>
<comment type="catalytic activity">
    <reaction evidence="6">
        <text>2-(N(omega)-L-arginino)succinate = fumarate + L-arginine</text>
        <dbReference type="Rhea" id="RHEA:24020"/>
        <dbReference type="ChEBI" id="CHEBI:29806"/>
        <dbReference type="ChEBI" id="CHEBI:32682"/>
        <dbReference type="ChEBI" id="CHEBI:57472"/>
        <dbReference type="EC" id="4.3.2.1"/>
    </reaction>
</comment>
<evidence type="ECO:0000256" key="2">
    <source>
        <dbReference type="ARBA" id="ARBA00012338"/>
    </source>
</evidence>
<comment type="similarity">
    <text evidence="6">Belongs to the lyase 1 family. Argininosuccinate lyase subfamily.</text>
</comment>
<dbReference type="InterPro" id="IPR008948">
    <property type="entry name" value="L-Aspartase-like"/>
</dbReference>
<dbReference type="Proteomes" id="UP000070467">
    <property type="component" value="Unassembled WGS sequence"/>
</dbReference>
<dbReference type="PRINTS" id="PR00149">
    <property type="entry name" value="FUMRATELYASE"/>
</dbReference>
<dbReference type="Gene3D" id="1.10.275.10">
    <property type="entry name" value="Fumarase/aspartase (N-terminal domain)"/>
    <property type="match status" value="1"/>
</dbReference>
<proteinExistence type="inferred from homology"/>
<dbReference type="InterPro" id="IPR020557">
    <property type="entry name" value="Fumarate_lyase_CS"/>
</dbReference>
<feature type="domain" description="Argininosuccinate lyase C-terminal" evidence="8">
    <location>
        <begin position="363"/>
        <end position="430"/>
    </location>
</feature>
<evidence type="ECO:0000256" key="1">
    <source>
        <dbReference type="ARBA" id="ARBA00004941"/>
    </source>
</evidence>
<evidence type="ECO:0000256" key="6">
    <source>
        <dbReference type="HAMAP-Rule" id="MF_00006"/>
    </source>
</evidence>
<evidence type="ECO:0000259" key="8">
    <source>
        <dbReference type="Pfam" id="PF14698"/>
    </source>
</evidence>
<comment type="caution">
    <text evidence="9">The sequence shown here is derived from an EMBL/GenBank/DDBJ whole genome shotgun (WGS) entry which is preliminary data.</text>
</comment>
<dbReference type="SUPFAM" id="SSF48557">
    <property type="entry name" value="L-aspartase-like"/>
    <property type="match status" value="1"/>
</dbReference>
<keyword evidence="6" id="KW-0963">Cytoplasm</keyword>
<accession>A0ABR5TKJ5</accession>
<evidence type="ECO:0000256" key="5">
    <source>
        <dbReference type="ARBA" id="ARBA00023239"/>
    </source>
</evidence>
<dbReference type="InterPro" id="IPR024083">
    <property type="entry name" value="Fumarase/histidase_N"/>
</dbReference>
<dbReference type="NCBIfam" id="TIGR00838">
    <property type="entry name" value="argH"/>
    <property type="match status" value="1"/>
</dbReference>
<protein>
    <recommendedName>
        <fullName evidence="2 6">Argininosuccinate lyase</fullName>
        <shortName evidence="6">ASAL</shortName>
        <ecNumber evidence="2 6">4.3.2.1</ecNumber>
    </recommendedName>
    <alternativeName>
        <fullName evidence="6">Arginosuccinase</fullName>
    </alternativeName>
</protein>
<dbReference type="EMBL" id="LSDB01000067">
    <property type="protein sequence ID" value="KXB55617.1"/>
    <property type="molecule type" value="Genomic_DNA"/>
</dbReference>
<dbReference type="PANTHER" id="PTHR43814">
    <property type="entry name" value="ARGININOSUCCINATE LYASE"/>
    <property type="match status" value="1"/>
</dbReference>
<evidence type="ECO:0000313" key="9">
    <source>
        <dbReference type="EMBL" id="KXB55617.1"/>
    </source>
</evidence>
<evidence type="ECO:0000313" key="10">
    <source>
        <dbReference type="Proteomes" id="UP000070467"/>
    </source>
</evidence>
<dbReference type="EC" id="4.3.2.1" evidence="2 6"/>
<evidence type="ECO:0000256" key="4">
    <source>
        <dbReference type="ARBA" id="ARBA00022605"/>
    </source>
</evidence>
<sequence>MKLWSGMLSGNLDKNAEEFNASIKIDKRLVFDDIRGSIAHVKMLAKTKILTEIDSQKIINGLEKIYKDLKEKKYEIDLSYEDIHSFIEAKLIEEIGEAGKKMHTARSRNDQVTTDFKLNLRGETKIILDLLKEYVEIILALAEKNKETVMPGYTHLQAAQPITFAHHMLCYANMALRDIDRIKDFYKRLNLSPLGACALAGTTYKIDREFTAKELDFDGIVQNSIDAVSDRDYVLEMHSAISQISIHLSRLAEEIVIWSSQPFKFINLHDSFVTGSSIMPQKKNPDMAELVRGKSAKIIANMNQAHIMLKGLFLSYSKDLQEDKEALFDSIDNIKLSIEVTSGMLNTLTVNKERMFDEAKHGFINATDLADYLVGKGVSFREAHHICAKVVNKCIQKNIGLEDLSLQEYKEQSNFFDKDLFNKINLLTCVQNRKSKGGPSPIEVTRQIDFIRNKLKNL</sequence>
<dbReference type="InterPro" id="IPR009049">
    <property type="entry name" value="Argininosuccinate_lyase"/>
</dbReference>
<dbReference type="InterPro" id="IPR029419">
    <property type="entry name" value="Arg_succ_lyase_C"/>
</dbReference>
<dbReference type="PROSITE" id="PS00163">
    <property type="entry name" value="FUMARATE_LYASES"/>
    <property type="match status" value="1"/>
</dbReference>
<dbReference type="InterPro" id="IPR000362">
    <property type="entry name" value="Fumarate_lyase_fam"/>
</dbReference>
<dbReference type="Gene3D" id="1.20.200.10">
    <property type="entry name" value="Fumarase/aspartase (Central domain)"/>
    <property type="match status" value="1"/>
</dbReference>
<comment type="subcellular location">
    <subcellularLocation>
        <location evidence="6">Cytoplasm</location>
    </subcellularLocation>
</comment>
<feature type="domain" description="Fumarate lyase N-terminal" evidence="7">
    <location>
        <begin position="8"/>
        <end position="299"/>
    </location>
</feature>
<dbReference type="RefSeq" id="WP_157058082.1">
    <property type="nucleotide sequence ID" value="NZ_KQ959908.1"/>
</dbReference>
<dbReference type="PANTHER" id="PTHR43814:SF1">
    <property type="entry name" value="ARGININOSUCCINATE LYASE"/>
    <property type="match status" value="1"/>
</dbReference>
<organism evidence="9 10">
    <name type="scientific">Gemelliphila asaccharolytica</name>
    <dbReference type="NCBI Taxonomy" id="502393"/>
    <lineage>
        <taxon>Bacteria</taxon>
        <taxon>Bacillati</taxon>
        <taxon>Bacillota</taxon>
        <taxon>Bacilli</taxon>
        <taxon>Bacillales</taxon>
        <taxon>Gemellaceae</taxon>
        <taxon>Gemelliphila</taxon>
    </lineage>
</organism>
<reference evidence="9 10" key="1">
    <citation type="submission" date="2016-01" db="EMBL/GenBank/DDBJ databases">
        <authorList>
            <person name="Mitreva M."/>
            <person name="Pepin K.H."/>
            <person name="Mihindukulasuriya K.A."/>
            <person name="Fulton R."/>
            <person name="Fronick C."/>
            <person name="O'Laughlin M."/>
            <person name="Miner T."/>
            <person name="Herter B."/>
            <person name="Rosa B.A."/>
            <person name="Cordes M."/>
            <person name="Tomlinson C."/>
            <person name="Wollam A."/>
            <person name="Palsikar V.B."/>
            <person name="Mardis E.R."/>
            <person name="Wilson R.K."/>
        </authorList>
    </citation>
    <scope>NUCLEOTIDE SEQUENCE [LARGE SCALE GENOMIC DNA]</scope>
    <source>
        <strain evidence="9 10">KA00071</strain>
    </source>
</reference>
<keyword evidence="5 6" id="KW-0456">Lyase</keyword>
<keyword evidence="10" id="KW-1185">Reference proteome</keyword>
<dbReference type="Pfam" id="PF14698">
    <property type="entry name" value="ASL_C2"/>
    <property type="match status" value="1"/>
</dbReference>
<dbReference type="HAMAP" id="MF_00006">
    <property type="entry name" value="Arg_succ_lyase"/>
    <property type="match status" value="1"/>
</dbReference>
<comment type="pathway">
    <text evidence="1 6">Amino-acid biosynthesis; L-arginine biosynthesis; L-arginine from L-ornithine and carbamoyl phosphate: step 3/3.</text>
</comment>